<evidence type="ECO:0000256" key="1">
    <source>
        <dbReference type="SAM" id="MobiDB-lite"/>
    </source>
</evidence>
<dbReference type="GO" id="GO:0004867">
    <property type="term" value="F:serine-type endopeptidase inhibitor activity"/>
    <property type="evidence" value="ECO:0007669"/>
    <property type="project" value="InterPro"/>
</dbReference>
<evidence type="ECO:0000313" key="4">
    <source>
        <dbReference type="Proteomes" id="UP000887575"/>
    </source>
</evidence>
<keyword evidence="4" id="KW-1185">Reference proteome</keyword>
<feature type="domain" description="BPTI/Kunitz inhibitor" evidence="3">
    <location>
        <begin position="76"/>
        <end position="130"/>
    </location>
</feature>
<dbReference type="InterPro" id="IPR028150">
    <property type="entry name" value="Lustrin_cystein"/>
</dbReference>
<dbReference type="InterPro" id="IPR002223">
    <property type="entry name" value="Kunitz_BPTI"/>
</dbReference>
<dbReference type="Gene3D" id="4.10.410.10">
    <property type="entry name" value="Pancreatic trypsin inhibitor Kunitz domain"/>
    <property type="match status" value="1"/>
</dbReference>
<feature type="signal peptide" evidence="2">
    <location>
        <begin position="1"/>
        <end position="17"/>
    </location>
</feature>
<reference evidence="5" key="1">
    <citation type="submission" date="2024-02" db="UniProtKB">
        <authorList>
            <consortium name="WormBaseParasite"/>
        </authorList>
    </citation>
    <scope>IDENTIFICATION</scope>
</reference>
<dbReference type="PANTHER" id="PTHR46339:SF14">
    <property type="entry name" value="BPTI_KUNITZ INHIBITOR DOMAIN-CONTAINING PROTEIN"/>
    <property type="match status" value="1"/>
</dbReference>
<keyword evidence="2" id="KW-0732">Signal</keyword>
<dbReference type="PANTHER" id="PTHR46339">
    <property type="entry name" value="PROTEIN CBG15282-RELATED"/>
    <property type="match status" value="1"/>
</dbReference>
<dbReference type="SMART" id="SM00289">
    <property type="entry name" value="WR1"/>
    <property type="match status" value="7"/>
</dbReference>
<dbReference type="PROSITE" id="PS50279">
    <property type="entry name" value="BPTI_KUNITZ_2"/>
    <property type="match status" value="1"/>
</dbReference>
<dbReference type="Pfam" id="PF14625">
    <property type="entry name" value="Lustrin_cystein"/>
    <property type="match status" value="6"/>
</dbReference>
<accession>A0AAF3FPE6</accession>
<dbReference type="InterPro" id="IPR006150">
    <property type="entry name" value="Cys_repeat_1"/>
</dbReference>
<dbReference type="Proteomes" id="UP000887575">
    <property type="component" value="Unassembled WGS sequence"/>
</dbReference>
<feature type="chain" id="PRO_5041945321" evidence="2">
    <location>
        <begin position="18"/>
        <end position="603"/>
    </location>
</feature>
<dbReference type="InterPro" id="IPR053014">
    <property type="entry name" value="Cuticle_assoc_divergent"/>
</dbReference>
<dbReference type="InterPro" id="IPR036880">
    <property type="entry name" value="Kunitz_BPTI_sf"/>
</dbReference>
<name>A0AAF3FPE6_9BILA</name>
<dbReference type="Pfam" id="PF00014">
    <property type="entry name" value="Kunitz_BPTI"/>
    <property type="match status" value="1"/>
</dbReference>
<feature type="region of interest" description="Disordered" evidence="1">
    <location>
        <begin position="345"/>
        <end position="371"/>
    </location>
</feature>
<evidence type="ECO:0000256" key="2">
    <source>
        <dbReference type="SAM" id="SignalP"/>
    </source>
</evidence>
<dbReference type="AlphaFoldDB" id="A0AAF3FPE6"/>
<protein>
    <submittedName>
        <fullName evidence="5">BPTI/Kunitz inhibitor domain-containing protein</fullName>
    </submittedName>
</protein>
<dbReference type="SUPFAM" id="SSF57362">
    <property type="entry name" value="BPTI-like"/>
    <property type="match status" value="1"/>
</dbReference>
<proteinExistence type="predicted"/>
<evidence type="ECO:0000313" key="5">
    <source>
        <dbReference type="WBParaSite" id="MBELARI_LOCUS863"/>
    </source>
</evidence>
<evidence type="ECO:0000259" key="3">
    <source>
        <dbReference type="PROSITE" id="PS50279"/>
    </source>
</evidence>
<sequence length="603" mass="67649">MRFRLSLLLLKFHLLLAYEFKESCLDGSEPEKDSKNHALWCTMDSECSNGRKCQPTGQTHFGTSVGYCCLTKAQRCSLQINPGYGDCFKPSVQRFYFDPIELRCKSFMFVDCVGGNDNRFETLQECQRFCENTACNDGETVQMVQGNVKVCNVEAQDCPNGFHCAYDVLFRKHVCCGHPKRETCPSGHLAYLEPGSQTVRTCQPTTVSDNCPSDFFCVSQGPIGYCCTPEKDVCPLGQKAYLHPVSGKSLKCDPLLSPSTCPTKHYCVATVPGARWGACCDEKLTPTCPENTKPYLDSISQQPVICTVGVTSCNDGYLCQGLHPSDLIGFCCTFAPKSTQQILTEMQSHQSSRNSTKALETTTPKPTATKSRATNPIFLSQHESVHTLRNSMENSVFEEEIPMKRIIDLQKEIDAETSRETKPSFPIVSATVRPQHVHQPFKYLECPGDSLPVFYPGTQLLMECSPTINRGFECPENSECVLAQNDLFGRSVCCSPAEVPTTELYFERTTPLSRILMPDSEESLEYGRNTFGQYGQFVYTVTLKAPDVDTERTLDPFCPRIVRNRKCSPGGHDACPEYKFYCQYNIQFRDFRCCSLESNYRKS</sequence>
<dbReference type="SMART" id="SM00131">
    <property type="entry name" value="KU"/>
    <property type="match status" value="1"/>
</dbReference>
<organism evidence="4 5">
    <name type="scientific">Mesorhabditis belari</name>
    <dbReference type="NCBI Taxonomy" id="2138241"/>
    <lineage>
        <taxon>Eukaryota</taxon>
        <taxon>Metazoa</taxon>
        <taxon>Ecdysozoa</taxon>
        <taxon>Nematoda</taxon>
        <taxon>Chromadorea</taxon>
        <taxon>Rhabditida</taxon>
        <taxon>Rhabditina</taxon>
        <taxon>Rhabditomorpha</taxon>
        <taxon>Rhabditoidea</taxon>
        <taxon>Rhabditidae</taxon>
        <taxon>Mesorhabditinae</taxon>
        <taxon>Mesorhabditis</taxon>
    </lineage>
</organism>
<dbReference type="WBParaSite" id="MBELARI_LOCUS863">
    <property type="protein sequence ID" value="MBELARI_LOCUS863"/>
    <property type="gene ID" value="MBELARI_LOCUS863"/>
</dbReference>